<feature type="transmembrane region" description="Helical" evidence="5">
    <location>
        <begin position="240"/>
        <end position="264"/>
    </location>
</feature>
<evidence type="ECO:0000256" key="2">
    <source>
        <dbReference type="ARBA" id="ARBA00022692"/>
    </source>
</evidence>
<dbReference type="OrthoDB" id="10051649at2759"/>
<reference evidence="8 9" key="1">
    <citation type="journal article" date="2017" name="Nat. Ecol. Evol.">
        <title>Scallop genome provides insights into evolution of bilaterian karyotype and development.</title>
        <authorList>
            <person name="Wang S."/>
            <person name="Zhang J."/>
            <person name="Jiao W."/>
            <person name="Li J."/>
            <person name="Xun X."/>
            <person name="Sun Y."/>
            <person name="Guo X."/>
            <person name="Huan P."/>
            <person name="Dong B."/>
            <person name="Zhang L."/>
            <person name="Hu X."/>
            <person name="Sun X."/>
            <person name="Wang J."/>
            <person name="Zhao C."/>
            <person name="Wang Y."/>
            <person name="Wang D."/>
            <person name="Huang X."/>
            <person name="Wang R."/>
            <person name="Lv J."/>
            <person name="Li Y."/>
            <person name="Zhang Z."/>
            <person name="Liu B."/>
            <person name="Lu W."/>
            <person name="Hui Y."/>
            <person name="Liang J."/>
            <person name="Zhou Z."/>
            <person name="Hou R."/>
            <person name="Li X."/>
            <person name="Liu Y."/>
            <person name="Li H."/>
            <person name="Ning X."/>
            <person name="Lin Y."/>
            <person name="Zhao L."/>
            <person name="Xing Q."/>
            <person name="Dou J."/>
            <person name="Li Y."/>
            <person name="Mao J."/>
            <person name="Guo H."/>
            <person name="Dou H."/>
            <person name="Li T."/>
            <person name="Mu C."/>
            <person name="Jiang W."/>
            <person name="Fu Q."/>
            <person name="Fu X."/>
            <person name="Miao Y."/>
            <person name="Liu J."/>
            <person name="Yu Q."/>
            <person name="Li R."/>
            <person name="Liao H."/>
            <person name="Li X."/>
            <person name="Kong Y."/>
            <person name="Jiang Z."/>
            <person name="Chourrout D."/>
            <person name="Li R."/>
            <person name="Bao Z."/>
        </authorList>
    </citation>
    <scope>NUCLEOTIDE SEQUENCE [LARGE SCALE GENOMIC DNA]</scope>
    <source>
        <strain evidence="8 9">PY_sf001</strain>
    </source>
</reference>
<feature type="transmembrane region" description="Helical" evidence="5">
    <location>
        <begin position="326"/>
        <end position="353"/>
    </location>
</feature>
<comment type="subcellular location">
    <subcellularLocation>
        <location evidence="1">Membrane</location>
        <topology evidence="1">Multi-pass membrane protein</topology>
    </subcellularLocation>
</comment>
<dbReference type="Proteomes" id="UP000242188">
    <property type="component" value="Unassembled WGS sequence"/>
</dbReference>
<keyword evidence="4 5" id="KW-0472">Membrane</keyword>
<sequence>MFPFIHVVPSIQDFHDPIEVAKHFLNSSAFQLEPTSGKMLCIELQPKVLGGKFYEFESGKDEYDYVSPVDKRYTDPSNGRKLNVEIYPDTGMCVFKPWVARLVPAFICPLVNISLSDYNVTSQINIICLETPKICSKPEEFIFSGNNLKVLICADSYFASPVPEYTIANEEDLGKVLVSLLCSCLSIICLIITMVKYMLFPVLRTLPGLYTMALCAPMIVAHALFTFGAGAVQIGFVCEVLGIIIHWTMLASVFLMNVFSIHMFHVFSHLDSPVVLTEEEKRRHFLISLVYSYGSSTIFVIGRIVYSMVTTGTSGYGIRVCFINIPIALLFTFTLPVMLLVIANIVMFCIVIVKVSQLPDMSRSSTCRHHQKRFFYLHKAFKSDRIGLALWIYC</sequence>
<dbReference type="PROSITE" id="PS50261">
    <property type="entry name" value="G_PROTEIN_RECEP_F2_4"/>
    <property type="match status" value="1"/>
</dbReference>
<accession>A0A210PK77</accession>
<comment type="caution">
    <text evidence="8">The sequence shown here is derived from an EMBL/GenBank/DDBJ whole genome shotgun (WGS) entry which is preliminary data.</text>
</comment>
<keyword evidence="2 5" id="KW-0812">Transmembrane</keyword>
<keyword evidence="3 5" id="KW-1133">Transmembrane helix</keyword>
<protein>
    <submittedName>
        <fullName evidence="8">Latrophilin-3</fullName>
    </submittedName>
</protein>
<evidence type="ECO:0000256" key="3">
    <source>
        <dbReference type="ARBA" id="ARBA00022989"/>
    </source>
</evidence>
<feature type="transmembrane region" description="Helical" evidence="5">
    <location>
        <begin position="176"/>
        <end position="197"/>
    </location>
</feature>
<dbReference type="Pfam" id="PF00002">
    <property type="entry name" value="7tm_2"/>
    <property type="match status" value="1"/>
</dbReference>
<keyword evidence="9" id="KW-1185">Reference proteome</keyword>
<dbReference type="InterPro" id="IPR017981">
    <property type="entry name" value="GPCR_2-like_7TM"/>
</dbReference>
<evidence type="ECO:0000313" key="8">
    <source>
        <dbReference type="EMBL" id="OWF36885.1"/>
    </source>
</evidence>
<gene>
    <name evidence="8" type="ORF">KP79_PYT02704</name>
</gene>
<feature type="domain" description="G-protein coupled receptors family 2 profile 2" evidence="6">
    <location>
        <begin position="175"/>
        <end position="355"/>
    </location>
</feature>
<evidence type="ECO:0000259" key="6">
    <source>
        <dbReference type="PROSITE" id="PS50261"/>
    </source>
</evidence>
<evidence type="ECO:0000256" key="5">
    <source>
        <dbReference type="SAM" id="Phobius"/>
    </source>
</evidence>
<dbReference type="InterPro" id="IPR053231">
    <property type="entry name" value="GPCR_LN-TM7"/>
</dbReference>
<dbReference type="GO" id="GO:0007166">
    <property type="term" value="P:cell surface receptor signaling pathway"/>
    <property type="evidence" value="ECO:0007669"/>
    <property type="project" value="InterPro"/>
</dbReference>
<organism evidence="8 9">
    <name type="scientific">Mizuhopecten yessoensis</name>
    <name type="common">Japanese scallop</name>
    <name type="synonym">Patinopecten yessoensis</name>
    <dbReference type="NCBI Taxonomy" id="6573"/>
    <lineage>
        <taxon>Eukaryota</taxon>
        <taxon>Metazoa</taxon>
        <taxon>Spiralia</taxon>
        <taxon>Lophotrochozoa</taxon>
        <taxon>Mollusca</taxon>
        <taxon>Bivalvia</taxon>
        <taxon>Autobranchia</taxon>
        <taxon>Pteriomorphia</taxon>
        <taxon>Pectinida</taxon>
        <taxon>Pectinoidea</taxon>
        <taxon>Pectinidae</taxon>
        <taxon>Mizuhopecten</taxon>
    </lineage>
</organism>
<dbReference type="Gene3D" id="1.20.1070.10">
    <property type="entry name" value="Rhodopsin 7-helix transmembrane proteins"/>
    <property type="match status" value="1"/>
</dbReference>
<dbReference type="InterPro" id="IPR017452">
    <property type="entry name" value="GPCR_Rhodpsn_7TM"/>
</dbReference>
<evidence type="ECO:0000256" key="1">
    <source>
        <dbReference type="ARBA" id="ARBA00004141"/>
    </source>
</evidence>
<dbReference type="InterPro" id="IPR000832">
    <property type="entry name" value="GPCR_2_secretin-like"/>
</dbReference>
<evidence type="ECO:0000259" key="7">
    <source>
        <dbReference type="PROSITE" id="PS50262"/>
    </source>
</evidence>
<feature type="domain" description="G-protein coupled receptors family 1 profile" evidence="7">
    <location>
        <begin position="145"/>
        <end position="394"/>
    </location>
</feature>
<dbReference type="AlphaFoldDB" id="A0A210PK77"/>
<proteinExistence type="predicted"/>
<name>A0A210PK77_MIZYE</name>
<dbReference type="PROSITE" id="PS50262">
    <property type="entry name" value="G_PROTEIN_RECEP_F1_2"/>
    <property type="match status" value="1"/>
</dbReference>
<dbReference type="PANTHER" id="PTHR45902:SF1">
    <property type="entry name" value="LATROPHILIN RECEPTOR-LIKE PROTEIN A"/>
    <property type="match status" value="1"/>
</dbReference>
<dbReference type="EMBL" id="NEDP02075829">
    <property type="protein sequence ID" value="OWF36885.1"/>
    <property type="molecule type" value="Genomic_DNA"/>
</dbReference>
<evidence type="ECO:0000256" key="4">
    <source>
        <dbReference type="ARBA" id="ARBA00023136"/>
    </source>
</evidence>
<feature type="transmembrane region" description="Helical" evidence="5">
    <location>
        <begin position="285"/>
        <end position="306"/>
    </location>
</feature>
<dbReference type="GO" id="GO:0016020">
    <property type="term" value="C:membrane"/>
    <property type="evidence" value="ECO:0007669"/>
    <property type="project" value="UniProtKB-SubCell"/>
</dbReference>
<dbReference type="GO" id="GO:0004930">
    <property type="term" value="F:G protein-coupled receptor activity"/>
    <property type="evidence" value="ECO:0007669"/>
    <property type="project" value="InterPro"/>
</dbReference>
<feature type="transmembrane region" description="Helical" evidence="5">
    <location>
        <begin position="209"/>
        <end position="234"/>
    </location>
</feature>
<evidence type="ECO:0000313" key="9">
    <source>
        <dbReference type="Proteomes" id="UP000242188"/>
    </source>
</evidence>
<dbReference type="PANTHER" id="PTHR45902">
    <property type="entry name" value="LATROPHILIN RECEPTOR-LIKE PROTEIN A"/>
    <property type="match status" value="1"/>
</dbReference>